<sequence length="86" mass="9493">MLMCRDLAGIASDYIDGELGFGKSLSIKVHLMMCKDCRSFIGNLRMSARLMQGHASARVDGDVIDRIQDRVTAALEERKPPNNPGQ</sequence>
<reference evidence="2" key="1">
    <citation type="submission" date="2023-07" db="EMBL/GenBank/DDBJ databases">
        <title>Marinobacter sp. chi1 genome sequencing and assembly.</title>
        <authorList>
            <person name="Park S."/>
        </authorList>
    </citation>
    <scope>NUCLEOTIDE SEQUENCE</scope>
    <source>
        <strain evidence="2">Chi1</strain>
    </source>
</reference>
<evidence type="ECO:0000259" key="1">
    <source>
        <dbReference type="Pfam" id="PF13490"/>
    </source>
</evidence>
<proteinExistence type="predicted"/>
<keyword evidence="3" id="KW-1185">Reference proteome</keyword>
<dbReference type="RefSeq" id="WP_302909380.1">
    <property type="nucleotide sequence ID" value="NZ_JAUMIS010000001.1"/>
</dbReference>
<dbReference type="InterPro" id="IPR041916">
    <property type="entry name" value="Anti_sigma_zinc_sf"/>
</dbReference>
<evidence type="ECO:0000313" key="3">
    <source>
        <dbReference type="Proteomes" id="UP001168640"/>
    </source>
</evidence>
<dbReference type="InterPro" id="IPR027383">
    <property type="entry name" value="Znf_put"/>
</dbReference>
<feature type="domain" description="Putative zinc-finger" evidence="1">
    <location>
        <begin position="4"/>
        <end position="38"/>
    </location>
</feature>
<comment type="caution">
    <text evidence="2">The sequence shown here is derived from an EMBL/GenBank/DDBJ whole genome shotgun (WGS) entry which is preliminary data.</text>
</comment>
<organism evidence="2 3">
    <name type="scientific">Marinobacter suaedae</name>
    <dbReference type="NCBI Taxonomy" id="3057675"/>
    <lineage>
        <taxon>Bacteria</taxon>
        <taxon>Pseudomonadati</taxon>
        <taxon>Pseudomonadota</taxon>
        <taxon>Gammaproteobacteria</taxon>
        <taxon>Pseudomonadales</taxon>
        <taxon>Marinobacteraceae</taxon>
        <taxon>Marinobacter</taxon>
    </lineage>
</organism>
<dbReference type="EMBL" id="JAUMIS010000001">
    <property type="protein sequence ID" value="MDO3721500.1"/>
    <property type="molecule type" value="Genomic_DNA"/>
</dbReference>
<name>A0ABT8VZU8_9GAMM</name>
<evidence type="ECO:0000313" key="2">
    <source>
        <dbReference type="EMBL" id="MDO3721500.1"/>
    </source>
</evidence>
<dbReference type="Proteomes" id="UP001168640">
    <property type="component" value="Unassembled WGS sequence"/>
</dbReference>
<dbReference type="Gene3D" id="1.10.10.1320">
    <property type="entry name" value="Anti-sigma factor, zinc-finger domain"/>
    <property type="match status" value="1"/>
</dbReference>
<dbReference type="Pfam" id="PF13490">
    <property type="entry name" value="zf-HC2"/>
    <property type="match status" value="1"/>
</dbReference>
<gene>
    <name evidence="2" type="ORF">QVZ43_07170</name>
</gene>
<protein>
    <submittedName>
        <fullName evidence="2">Zf-HC2 domain-containing protein</fullName>
    </submittedName>
</protein>
<accession>A0ABT8VZU8</accession>